<dbReference type="InterPro" id="IPR006139">
    <property type="entry name" value="D-isomer_2_OHA_DH_cat_dom"/>
</dbReference>
<dbReference type="InterPro" id="IPR050223">
    <property type="entry name" value="D-isomer_2-hydroxyacid_DH"/>
</dbReference>
<gene>
    <name evidence="7" type="ORF">FYJ68_00135</name>
</gene>
<evidence type="ECO:0000259" key="6">
    <source>
        <dbReference type="Pfam" id="PF02826"/>
    </source>
</evidence>
<reference evidence="7 8" key="1">
    <citation type="submission" date="2019-08" db="EMBL/GenBank/DDBJ databases">
        <title>In-depth cultivation of the pig gut microbiome towards novel bacterial diversity and tailored functional studies.</title>
        <authorList>
            <person name="Wylensek D."/>
            <person name="Hitch T.C.A."/>
            <person name="Clavel T."/>
        </authorList>
    </citation>
    <scope>NUCLEOTIDE SEQUENCE [LARGE SCALE GENOMIC DNA]</scope>
    <source>
        <strain evidence="7 8">CA-Schmier-601-WT-1</strain>
    </source>
</reference>
<dbReference type="InterPro" id="IPR029753">
    <property type="entry name" value="D-isomer_DH_CS"/>
</dbReference>
<dbReference type="GO" id="GO:0030267">
    <property type="term" value="F:glyoxylate reductase (NADPH) activity"/>
    <property type="evidence" value="ECO:0007669"/>
    <property type="project" value="TreeGrafter"/>
</dbReference>
<name>A0A6N7X7W1_9ACTN</name>
<evidence type="ECO:0000256" key="3">
    <source>
        <dbReference type="ARBA" id="ARBA00023027"/>
    </source>
</evidence>
<dbReference type="AlphaFoldDB" id="A0A6N7X7W1"/>
<keyword evidence="8" id="KW-1185">Reference proteome</keyword>
<sequence length="319" mass="33589">MRVALLEPLGISSQMVEELARPIVEAGHEFVSYDQRTTDVTELARRSSGADVVMIANTPYSADVISSANTLKMIAVAFTGIDHVALDACRERGITVCNCAGYSDTSVAELTLGLAIDVLRKVVPADSAARTGGTSAGLMGSEICGKTVGVVGTGHIGTQVGRLFCAFGARVLGYARHENPEATGAGIEFVPNLDDLLAQSDIVTLHVPSNAGTRGMIDARRLALMPRGSILINCARGAVVDNEALARALDQGHIAGAGVDVFDTEPPLPTDYPLAHAKNAVLTPHVGFLTQEAMLRRARIEFDNVTSWLAGEPRNVCSL</sequence>
<dbReference type="PROSITE" id="PS00671">
    <property type="entry name" value="D_2_HYDROXYACID_DH_3"/>
    <property type="match status" value="1"/>
</dbReference>
<dbReference type="InterPro" id="IPR006140">
    <property type="entry name" value="D-isomer_DH_NAD-bd"/>
</dbReference>
<evidence type="ECO:0000256" key="1">
    <source>
        <dbReference type="ARBA" id="ARBA00005854"/>
    </source>
</evidence>
<dbReference type="SUPFAM" id="SSF52283">
    <property type="entry name" value="Formate/glycerate dehydrogenase catalytic domain-like"/>
    <property type="match status" value="1"/>
</dbReference>
<dbReference type="Gene3D" id="3.40.50.720">
    <property type="entry name" value="NAD(P)-binding Rossmann-like Domain"/>
    <property type="match status" value="2"/>
</dbReference>
<dbReference type="Pfam" id="PF02826">
    <property type="entry name" value="2-Hacid_dh_C"/>
    <property type="match status" value="1"/>
</dbReference>
<feature type="domain" description="D-isomer specific 2-hydroxyacid dehydrogenase NAD-binding" evidence="6">
    <location>
        <begin position="112"/>
        <end position="287"/>
    </location>
</feature>
<dbReference type="GO" id="GO:0005829">
    <property type="term" value="C:cytosol"/>
    <property type="evidence" value="ECO:0007669"/>
    <property type="project" value="TreeGrafter"/>
</dbReference>
<proteinExistence type="inferred from homology"/>
<comment type="caution">
    <text evidence="7">The sequence shown here is derived from an EMBL/GenBank/DDBJ whole genome shotgun (WGS) entry which is preliminary data.</text>
</comment>
<evidence type="ECO:0000256" key="4">
    <source>
        <dbReference type="RuleBase" id="RU003719"/>
    </source>
</evidence>
<dbReference type="PANTHER" id="PTHR10996:SF178">
    <property type="entry name" value="2-HYDROXYACID DEHYDROGENASE YGL185C-RELATED"/>
    <property type="match status" value="1"/>
</dbReference>
<keyword evidence="3" id="KW-0520">NAD</keyword>
<dbReference type="FunFam" id="3.40.50.720:FF:000203">
    <property type="entry name" value="D-3-phosphoglycerate dehydrogenase (SerA)"/>
    <property type="match status" value="1"/>
</dbReference>
<dbReference type="GO" id="GO:0016618">
    <property type="term" value="F:hydroxypyruvate reductase [NAD(P)H] activity"/>
    <property type="evidence" value="ECO:0007669"/>
    <property type="project" value="TreeGrafter"/>
</dbReference>
<evidence type="ECO:0000313" key="8">
    <source>
        <dbReference type="Proteomes" id="UP000469325"/>
    </source>
</evidence>
<dbReference type="InterPro" id="IPR036291">
    <property type="entry name" value="NAD(P)-bd_dom_sf"/>
</dbReference>
<dbReference type="PANTHER" id="PTHR10996">
    <property type="entry name" value="2-HYDROXYACID DEHYDROGENASE-RELATED"/>
    <property type="match status" value="1"/>
</dbReference>
<evidence type="ECO:0000256" key="2">
    <source>
        <dbReference type="ARBA" id="ARBA00023002"/>
    </source>
</evidence>
<dbReference type="PROSITE" id="PS00670">
    <property type="entry name" value="D_2_HYDROXYACID_DH_2"/>
    <property type="match status" value="1"/>
</dbReference>
<dbReference type="CDD" id="cd12161">
    <property type="entry name" value="GDH_like_1"/>
    <property type="match status" value="1"/>
</dbReference>
<dbReference type="GO" id="GO:0051287">
    <property type="term" value="F:NAD binding"/>
    <property type="evidence" value="ECO:0007669"/>
    <property type="project" value="InterPro"/>
</dbReference>
<keyword evidence="2 4" id="KW-0560">Oxidoreductase</keyword>
<organism evidence="7 8">
    <name type="scientific">Olsenella porci</name>
    <dbReference type="NCBI Taxonomy" id="2652279"/>
    <lineage>
        <taxon>Bacteria</taxon>
        <taxon>Bacillati</taxon>
        <taxon>Actinomycetota</taxon>
        <taxon>Coriobacteriia</taxon>
        <taxon>Coriobacteriales</taxon>
        <taxon>Atopobiaceae</taxon>
        <taxon>Olsenella</taxon>
    </lineage>
</organism>
<dbReference type="Proteomes" id="UP000469325">
    <property type="component" value="Unassembled WGS sequence"/>
</dbReference>
<feature type="domain" description="D-isomer specific 2-hydroxyacid dehydrogenase catalytic" evidence="5">
    <location>
        <begin position="17"/>
        <end position="314"/>
    </location>
</feature>
<comment type="similarity">
    <text evidence="1 4">Belongs to the D-isomer specific 2-hydroxyacid dehydrogenase family.</text>
</comment>
<protein>
    <submittedName>
        <fullName evidence="7">Hydroxyacid dehydrogenase</fullName>
    </submittedName>
</protein>
<evidence type="ECO:0000313" key="7">
    <source>
        <dbReference type="EMBL" id="MST71537.1"/>
    </source>
</evidence>
<accession>A0A6N7X7W1</accession>
<dbReference type="SUPFAM" id="SSF51735">
    <property type="entry name" value="NAD(P)-binding Rossmann-fold domains"/>
    <property type="match status" value="1"/>
</dbReference>
<dbReference type="Pfam" id="PF00389">
    <property type="entry name" value="2-Hacid_dh"/>
    <property type="match status" value="1"/>
</dbReference>
<dbReference type="RefSeq" id="WP_154433311.1">
    <property type="nucleotide sequence ID" value="NZ_VUNC01000001.1"/>
</dbReference>
<evidence type="ECO:0000259" key="5">
    <source>
        <dbReference type="Pfam" id="PF00389"/>
    </source>
</evidence>
<dbReference type="EMBL" id="VUNC01000001">
    <property type="protein sequence ID" value="MST71537.1"/>
    <property type="molecule type" value="Genomic_DNA"/>
</dbReference>